<keyword evidence="4 7" id="KW-0560">Oxidoreductase</keyword>
<dbReference type="PANTHER" id="PTHR46696">
    <property type="entry name" value="P450, PUTATIVE (EUROFUNG)-RELATED"/>
    <property type="match status" value="1"/>
</dbReference>
<dbReference type="InterPro" id="IPR001128">
    <property type="entry name" value="Cyt_P450"/>
</dbReference>
<dbReference type="Proteomes" id="UP000524237">
    <property type="component" value="Unassembled WGS sequence"/>
</dbReference>
<dbReference type="CDD" id="cd11078">
    <property type="entry name" value="CYP130-like"/>
    <property type="match status" value="1"/>
</dbReference>
<keyword evidence="3 7" id="KW-0479">Metal-binding</keyword>
<dbReference type="PRINTS" id="PR00385">
    <property type="entry name" value="P450"/>
</dbReference>
<evidence type="ECO:0008006" key="10">
    <source>
        <dbReference type="Google" id="ProtNLM"/>
    </source>
</evidence>
<evidence type="ECO:0000256" key="3">
    <source>
        <dbReference type="ARBA" id="ARBA00022723"/>
    </source>
</evidence>
<comment type="caution">
    <text evidence="8">The sequence shown here is derived from an EMBL/GenBank/DDBJ whole genome shotgun (WGS) entry which is preliminary data.</text>
</comment>
<comment type="similarity">
    <text evidence="1 7">Belongs to the cytochrome P450 family.</text>
</comment>
<dbReference type="GO" id="GO:0020037">
    <property type="term" value="F:heme binding"/>
    <property type="evidence" value="ECO:0007669"/>
    <property type="project" value="InterPro"/>
</dbReference>
<gene>
    <name evidence="8" type="ORF">FB555_001065</name>
</gene>
<organism evidence="8 9">
    <name type="scientific">Alpinimonas psychrophila</name>
    <dbReference type="NCBI Taxonomy" id="748908"/>
    <lineage>
        <taxon>Bacteria</taxon>
        <taxon>Bacillati</taxon>
        <taxon>Actinomycetota</taxon>
        <taxon>Actinomycetes</taxon>
        <taxon>Micrococcales</taxon>
        <taxon>Microbacteriaceae</taxon>
        <taxon>Alpinimonas</taxon>
    </lineage>
</organism>
<reference evidence="8 9" key="1">
    <citation type="submission" date="2020-07" db="EMBL/GenBank/DDBJ databases">
        <title>Sequencing the genomes of 1000 actinobacteria strains.</title>
        <authorList>
            <person name="Klenk H.-P."/>
        </authorList>
    </citation>
    <scope>NUCLEOTIDE SEQUENCE [LARGE SCALE GENOMIC DNA]</scope>
    <source>
        <strain evidence="8 9">DSM 23737</strain>
    </source>
</reference>
<dbReference type="GO" id="GO:0016705">
    <property type="term" value="F:oxidoreductase activity, acting on paired donors, with incorporation or reduction of molecular oxygen"/>
    <property type="evidence" value="ECO:0007669"/>
    <property type="project" value="InterPro"/>
</dbReference>
<dbReference type="SUPFAM" id="SSF48264">
    <property type="entry name" value="Cytochrome P450"/>
    <property type="match status" value="1"/>
</dbReference>
<name>A0A7W3JTT6_9MICO</name>
<keyword evidence="5 7" id="KW-0408">Iron</keyword>
<evidence type="ECO:0000313" key="9">
    <source>
        <dbReference type="Proteomes" id="UP000524237"/>
    </source>
</evidence>
<protein>
    <recommendedName>
        <fullName evidence="10">Cytochrome P450</fullName>
    </recommendedName>
</protein>
<dbReference type="GO" id="GO:0005506">
    <property type="term" value="F:iron ion binding"/>
    <property type="evidence" value="ECO:0007669"/>
    <property type="project" value="InterPro"/>
</dbReference>
<dbReference type="GO" id="GO:0004497">
    <property type="term" value="F:monooxygenase activity"/>
    <property type="evidence" value="ECO:0007669"/>
    <property type="project" value="UniProtKB-KW"/>
</dbReference>
<keyword evidence="6 7" id="KW-0503">Monooxygenase</keyword>
<evidence type="ECO:0000256" key="6">
    <source>
        <dbReference type="ARBA" id="ARBA00023033"/>
    </source>
</evidence>
<dbReference type="PANTHER" id="PTHR46696:SF1">
    <property type="entry name" value="CYTOCHROME P450 YJIB-RELATED"/>
    <property type="match status" value="1"/>
</dbReference>
<dbReference type="InterPro" id="IPR036396">
    <property type="entry name" value="Cyt_P450_sf"/>
</dbReference>
<dbReference type="Pfam" id="PF00067">
    <property type="entry name" value="p450"/>
    <property type="match status" value="1"/>
</dbReference>
<dbReference type="AlphaFoldDB" id="A0A7W3JTT6"/>
<dbReference type="FunFam" id="1.10.630.10:FF:000018">
    <property type="entry name" value="Cytochrome P450 monooxygenase"/>
    <property type="match status" value="1"/>
</dbReference>
<dbReference type="PRINTS" id="PR00359">
    <property type="entry name" value="BP450"/>
</dbReference>
<evidence type="ECO:0000256" key="5">
    <source>
        <dbReference type="ARBA" id="ARBA00023004"/>
    </source>
</evidence>
<accession>A0A7W3JTT6</accession>
<evidence type="ECO:0000256" key="1">
    <source>
        <dbReference type="ARBA" id="ARBA00010617"/>
    </source>
</evidence>
<dbReference type="RefSeq" id="WP_182484401.1">
    <property type="nucleotide sequence ID" value="NZ_JACGWU010000002.1"/>
</dbReference>
<keyword evidence="9" id="KW-1185">Reference proteome</keyword>
<evidence type="ECO:0000256" key="2">
    <source>
        <dbReference type="ARBA" id="ARBA00022617"/>
    </source>
</evidence>
<keyword evidence="2 7" id="KW-0349">Heme</keyword>
<proteinExistence type="inferred from homology"/>
<dbReference type="EMBL" id="JACGWU010000002">
    <property type="protein sequence ID" value="MBA8828967.1"/>
    <property type="molecule type" value="Genomic_DNA"/>
</dbReference>
<dbReference type="InterPro" id="IPR002397">
    <property type="entry name" value="Cyt_P450_B"/>
</dbReference>
<dbReference type="PROSITE" id="PS00086">
    <property type="entry name" value="CYTOCHROME_P450"/>
    <property type="match status" value="1"/>
</dbReference>
<dbReference type="Gene3D" id="1.10.630.10">
    <property type="entry name" value="Cytochrome P450"/>
    <property type="match status" value="1"/>
</dbReference>
<sequence>MSSTTQQAPATPDYHGFEPFKLTDPFGAYQELREEAPVMFDDRIGYFVVSRYADIKETFDNWEAFSSANAQAPVKPLCAAAKKVMDDGGFTTYSGLSARVPPEHTRIRAVATKAFTPRRYKVLEPFIRENTNILLDAMIAKGSPADILSDVAYDLPTITIFTLIGVPTDMIGEVKEWGGSRATLTWGDLTDDEQIPHAHNMVNYWNYCVKLVTDAKITPGDNLVTDLVNLQAAGDEITDHEIASFLYSLLFAGHETTTTLISNAVRVLLENPASYAAITEDPTKINGAIDEILRVSGSIFAWRRTAVVDAEIAGVAIPQGSNVLLLMGSANRDASIFPDPDTFDIARENARNHLSFGFGIHYCIGNMLGKLQTRVALEEITKRLPQLQLAPGAPITFGDNLSFRVPTAVPVQWNN</sequence>
<evidence type="ECO:0000256" key="7">
    <source>
        <dbReference type="RuleBase" id="RU000461"/>
    </source>
</evidence>
<evidence type="ECO:0000256" key="4">
    <source>
        <dbReference type="ARBA" id="ARBA00023002"/>
    </source>
</evidence>
<dbReference type="InterPro" id="IPR017972">
    <property type="entry name" value="Cyt_P450_CS"/>
</dbReference>
<evidence type="ECO:0000313" key="8">
    <source>
        <dbReference type="EMBL" id="MBA8828967.1"/>
    </source>
</evidence>